<dbReference type="GO" id="GO:0005737">
    <property type="term" value="C:cytoplasm"/>
    <property type="evidence" value="ECO:0007669"/>
    <property type="project" value="UniProtKB-SubCell"/>
</dbReference>
<evidence type="ECO:0000256" key="2">
    <source>
        <dbReference type="ARBA" id="ARBA00005912"/>
    </source>
</evidence>
<evidence type="ECO:0000256" key="1">
    <source>
        <dbReference type="ARBA" id="ARBA00004496"/>
    </source>
</evidence>
<dbReference type="InterPro" id="IPR002661">
    <property type="entry name" value="Ribosome_recyc_fac"/>
</dbReference>
<comment type="subcellular location">
    <subcellularLocation>
        <location evidence="1 5">Cytoplasm</location>
    </subcellularLocation>
</comment>
<dbReference type="InterPro" id="IPR036191">
    <property type="entry name" value="RRF_sf"/>
</dbReference>
<proteinExistence type="inferred from homology"/>
<dbReference type="PANTHER" id="PTHR20982">
    <property type="entry name" value="RIBOSOME RECYCLING FACTOR"/>
    <property type="match status" value="1"/>
</dbReference>
<dbReference type="GO" id="GO:0006415">
    <property type="term" value="P:translational termination"/>
    <property type="evidence" value="ECO:0007669"/>
    <property type="project" value="UniProtKB-UniRule"/>
</dbReference>
<evidence type="ECO:0000256" key="3">
    <source>
        <dbReference type="ARBA" id="ARBA00022490"/>
    </source>
</evidence>
<evidence type="ECO:0000313" key="7">
    <source>
        <dbReference type="EMBL" id="PNH19733.1"/>
    </source>
</evidence>
<dbReference type="SUPFAM" id="SSF55194">
    <property type="entry name" value="Ribosome recycling factor, RRF"/>
    <property type="match status" value="1"/>
</dbReference>
<dbReference type="NCBIfam" id="TIGR00496">
    <property type="entry name" value="frr"/>
    <property type="match status" value="1"/>
</dbReference>
<dbReference type="RefSeq" id="WP_012993365.1">
    <property type="nucleotide sequence ID" value="NZ_NBZD01000001.1"/>
</dbReference>
<accession>A0A2J8B4P8</accession>
<evidence type="ECO:0000313" key="8">
    <source>
        <dbReference type="Proteomes" id="UP000236394"/>
    </source>
</evidence>
<organism evidence="7 8">
    <name type="scientific">Mageeibacillus indolicus</name>
    <dbReference type="NCBI Taxonomy" id="884684"/>
    <lineage>
        <taxon>Bacteria</taxon>
        <taxon>Bacillati</taxon>
        <taxon>Bacillota</taxon>
        <taxon>Clostridia</taxon>
        <taxon>Eubacteriales</taxon>
        <taxon>Oscillospiraceae</taxon>
        <taxon>Mageeibacillus</taxon>
    </lineage>
</organism>
<dbReference type="EMBL" id="NBZD01000001">
    <property type="protein sequence ID" value="PNH19733.1"/>
    <property type="molecule type" value="Genomic_DNA"/>
</dbReference>
<gene>
    <name evidence="5" type="primary">frr</name>
    <name evidence="7" type="ORF">B7R76_02300</name>
</gene>
<dbReference type="OMA" id="FNPMNNG"/>
<dbReference type="Gene3D" id="1.10.132.20">
    <property type="entry name" value="Ribosome-recycling factor"/>
    <property type="match status" value="1"/>
</dbReference>
<comment type="function">
    <text evidence="5">Responsible for the release of ribosomes from messenger RNA at the termination of protein biosynthesis. May increase the efficiency of translation by recycling ribosomes from one round of translation to another.</text>
</comment>
<evidence type="ECO:0000259" key="6">
    <source>
        <dbReference type="Pfam" id="PF01765"/>
    </source>
</evidence>
<dbReference type="FunFam" id="3.30.1360.40:FF:000001">
    <property type="entry name" value="Ribosome-recycling factor"/>
    <property type="match status" value="1"/>
</dbReference>
<dbReference type="InterPro" id="IPR023584">
    <property type="entry name" value="Ribosome_recyc_fac_dom"/>
</dbReference>
<protein>
    <recommendedName>
        <fullName evidence="5">Ribosome-recycling factor</fullName>
        <shortName evidence="5">RRF</shortName>
    </recommendedName>
    <alternativeName>
        <fullName evidence="5">Ribosome-releasing factor</fullName>
    </alternativeName>
</protein>
<name>A0A2J8B4P8_9FIRM</name>
<comment type="similarity">
    <text evidence="2 5">Belongs to the RRF family.</text>
</comment>
<feature type="domain" description="Ribosome recycling factor" evidence="6">
    <location>
        <begin position="22"/>
        <end position="185"/>
    </location>
</feature>
<comment type="caution">
    <text evidence="7">The sequence shown here is derived from an EMBL/GenBank/DDBJ whole genome shotgun (WGS) entry which is preliminary data.</text>
</comment>
<keyword evidence="3 5" id="KW-0963">Cytoplasm</keyword>
<dbReference type="HAMAP" id="MF_00040">
    <property type="entry name" value="RRF"/>
    <property type="match status" value="1"/>
</dbReference>
<evidence type="ECO:0000256" key="4">
    <source>
        <dbReference type="ARBA" id="ARBA00022917"/>
    </source>
</evidence>
<sequence>MELTKDMYAVYEDRMNKSIDNLKENLNSVRAGRANPHILDRITISYYGAETPLNQVANIQVPEPRMITISPWDPSSLSLIEKAVLMSDIGINPNNDGKMIRLVFPTLTEERRKDLAKTVAKYGEETKIVVRNVRREAIDKFKALHKSKELSDDDIRTVEDDVQKITNRFTAKIDEIVAAKEKDLMEI</sequence>
<dbReference type="Pfam" id="PF01765">
    <property type="entry name" value="RRF"/>
    <property type="match status" value="1"/>
</dbReference>
<dbReference type="PANTHER" id="PTHR20982:SF3">
    <property type="entry name" value="MITOCHONDRIAL RIBOSOME RECYCLING FACTOR PSEUDO 1"/>
    <property type="match status" value="1"/>
</dbReference>
<dbReference type="GO" id="GO:0043023">
    <property type="term" value="F:ribosomal large subunit binding"/>
    <property type="evidence" value="ECO:0007669"/>
    <property type="project" value="TreeGrafter"/>
</dbReference>
<dbReference type="CDD" id="cd00520">
    <property type="entry name" value="RRF"/>
    <property type="match status" value="1"/>
</dbReference>
<reference evidence="8" key="1">
    <citation type="submission" date="2017-04" db="EMBL/GenBank/DDBJ databases">
        <authorList>
            <person name="Bumgarner R.E."/>
            <person name="Fredricks D.N."/>
            <person name="Srinivasan S."/>
        </authorList>
    </citation>
    <scope>NUCLEOTIDE SEQUENCE [LARGE SCALE GENOMIC DNA]</scope>
    <source>
        <strain evidence="8">KA00405</strain>
    </source>
</reference>
<dbReference type="AlphaFoldDB" id="A0A2J8B4P8"/>
<dbReference type="FunFam" id="1.10.132.20:FF:000001">
    <property type="entry name" value="Ribosome-recycling factor"/>
    <property type="match status" value="1"/>
</dbReference>
<dbReference type="Proteomes" id="UP000236394">
    <property type="component" value="Unassembled WGS sequence"/>
</dbReference>
<keyword evidence="4 5" id="KW-0648">Protein biosynthesis</keyword>
<dbReference type="Gene3D" id="3.30.1360.40">
    <property type="match status" value="1"/>
</dbReference>
<evidence type="ECO:0000256" key="5">
    <source>
        <dbReference type="HAMAP-Rule" id="MF_00040"/>
    </source>
</evidence>